<dbReference type="Gene3D" id="3.50.50.60">
    <property type="entry name" value="FAD/NAD(P)-binding domain"/>
    <property type="match status" value="2"/>
</dbReference>
<dbReference type="GO" id="GO:0004148">
    <property type="term" value="F:dihydrolipoyl dehydrogenase (NADH) activity"/>
    <property type="evidence" value="ECO:0007669"/>
    <property type="project" value="UniProtKB-EC"/>
</dbReference>
<evidence type="ECO:0000259" key="16">
    <source>
        <dbReference type="Pfam" id="PF07992"/>
    </source>
</evidence>
<dbReference type="GO" id="GO:0006103">
    <property type="term" value="P:2-oxoglutarate metabolic process"/>
    <property type="evidence" value="ECO:0007669"/>
    <property type="project" value="TreeGrafter"/>
</dbReference>
<feature type="binding site" evidence="12">
    <location>
        <position position="311"/>
    </location>
    <ligand>
        <name>FAD</name>
        <dbReference type="ChEBI" id="CHEBI:57692"/>
    </ligand>
</feature>
<dbReference type="Pfam" id="PF02852">
    <property type="entry name" value="Pyr_redox_dim"/>
    <property type="match status" value="1"/>
</dbReference>
<dbReference type="InterPro" id="IPR006258">
    <property type="entry name" value="Lipoamide_DH"/>
</dbReference>
<evidence type="ECO:0000313" key="17">
    <source>
        <dbReference type="EMBL" id="BAL57302.1"/>
    </source>
</evidence>
<keyword evidence="5 12" id="KW-0274">FAD</keyword>
<dbReference type="InterPro" id="IPR050151">
    <property type="entry name" value="Class-I_Pyr_Nuc-Dis_Oxidored"/>
</dbReference>
<evidence type="ECO:0000259" key="15">
    <source>
        <dbReference type="Pfam" id="PF02852"/>
    </source>
</evidence>
<keyword evidence="9 14" id="KW-0676">Redox-active center</keyword>
<reference evidence="17" key="2">
    <citation type="journal article" date="2012" name="PLoS ONE">
        <title>A Deeply Branching Thermophilic Bacterium with an Ancient Acetyl-CoA Pathway Dominates a Subsurface Ecosystem.</title>
        <authorList>
            <person name="Takami H."/>
            <person name="Noguchi H."/>
            <person name="Takaki Y."/>
            <person name="Uchiyama I."/>
            <person name="Toyoda A."/>
            <person name="Nishi S."/>
            <person name="Chee G.-J."/>
            <person name="Arai W."/>
            <person name="Nunoura T."/>
            <person name="Itoh T."/>
            <person name="Hattori M."/>
            <person name="Takai K."/>
        </authorList>
    </citation>
    <scope>NUCLEOTIDE SEQUENCE</scope>
</reference>
<feature type="binding site" evidence="12">
    <location>
        <position position="51"/>
    </location>
    <ligand>
        <name>FAD</name>
        <dbReference type="ChEBI" id="CHEBI:57692"/>
    </ligand>
</feature>
<dbReference type="Gene3D" id="3.30.390.30">
    <property type="match status" value="1"/>
</dbReference>
<dbReference type="GO" id="GO:0050660">
    <property type="term" value="F:flavin adenine dinucleotide binding"/>
    <property type="evidence" value="ECO:0007669"/>
    <property type="project" value="InterPro"/>
</dbReference>
<evidence type="ECO:0000256" key="6">
    <source>
        <dbReference type="ARBA" id="ARBA00023002"/>
    </source>
</evidence>
<evidence type="ECO:0000256" key="3">
    <source>
        <dbReference type="ARBA" id="ARBA00016961"/>
    </source>
</evidence>
<dbReference type="PANTHER" id="PTHR22912:SF151">
    <property type="entry name" value="DIHYDROLIPOYL DEHYDROGENASE, MITOCHONDRIAL"/>
    <property type="match status" value="1"/>
</dbReference>
<dbReference type="EC" id="1.8.1.4" evidence="2 14"/>
<organism evidence="17">
    <name type="scientific">uncultured Bacteroidota bacterium</name>
    <dbReference type="NCBI Taxonomy" id="152509"/>
    <lineage>
        <taxon>Bacteria</taxon>
        <taxon>Pseudomonadati</taxon>
        <taxon>Bacteroidota</taxon>
        <taxon>environmental samples</taxon>
    </lineage>
</organism>
<dbReference type="PANTHER" id="PTHR22912">
    <property type="entry name" value="DISULFIDE OXIDOREDUCTASE"/>
    <property type="match status" value="1"/>
</dbReference>
<evidence type="ECO:0000256" key="8">
    <source>
        <dbReference type="ARBA" id="ARBA00023157"/>
    </source>
</evidence>
<dbReference type="FunFam" id="3.50.50.60:FF:000001">
    <property type="entry name" value="Dihydrolipoyl dehydrogenase, mitochondrial"/>
    <property type="match status" value="1"/>
</dbReference>
<evidence type="ECO:0000256" key="2">
    <source>
        <dbReference type="ARBA" id="ARBA00012608"/>
    </source>
</evidence>
<evidence type="ECO:0000256" key="4">
    <source>
        <dbReference type="ARBA" id="ARBA00022630"/>
    </source>
</evidence>
<feature type="binding site" evidence="12">
    <location>
        <position position="200"/>
    </location>
    <ligand>
        <name>NAD(+)</name>
        <dbReference type="ChEBI" id="CHEBI:57540"/>
    </ligand>
</feature>
<dbReference type="GO" id="GO:0005737">
    <property type="term" value="C:cytoplasm"/>
    <property type="evidence" value="ECO:0007669"/>
    <property type="project" value="UniProtKB-ARBA"/>
</dbReference>
<dbReference type="InterPro" id="IPR023753">
    <property type="entry name" value="FAD/NAD-binding_dom"/>
</dbReference>
<evidence type="ECO:0000256" key="11">
    <source>
        <dbReference type="PIRSR" id="PIRSR000350-2"/>
    </source>
</evidence>
<evidence type="ECO:0000256" key="7">
    <source>
        <dbReference type="ARBA" id="ARBA00023027"/>
    </source>
</evidence>
<proteinExistence type="inferred from homology"/>
<dbReference type="InterPro" id="IPR036188">
    <property type="entry name" value="FAD/NAD-bd_sf"/>
</dbReference>
<protein>
    <recommendedName>
        <fullName evidence="3 14">Dihydrolipoyl dehydrogenase</fullName>
        <ecNumber evidence="2 14">1.8.1.4</ecNumber>
    </recommendedName>
</protein>
<dbReference type="InterPro" id="IPR012999">
    <property type="entry name" value="Pyr_OxRdtase_I_AS"/>
</dbReference>
<feature type="active site" description="Proton acceptor" evidence="11">
    <location>
        <position position="443"/>
    </location>
</feature>
<dbReference type="FunFam" id="3.30.390.30:FF:000001">
    <property type="entry name" value="Dihydrolipoyl dehydrogenase"/>
    <property type="match status" value="1"/>
</dbReference>
<feature type="domain" description="Pyridine nucleotide-disulphide oxidoreductase dimerisation" evidence="15">
    <location>
        <begin position="345"/>
        <end position="454"/>
    </location>
</feature>
<dbReference type="InterPro" id="IPR004099">
    <property type="entry name" value="Pyr_nucl-diS_OxRdtase_dimer"/>
</dbReference>
<comment type="catalytic activity">
    <reaction evidence="10 14">
        <text>N(6)-[(R)-dihydrolipoyl]-L-lysyl-[protein] + NAD(+) = N(6)-[(R)-lipoyl]-L-lysyl-[protein] + NADH + H(+)</text>
        <dbReference type="Rhea" id="RHEA:15045"/>
        <dbReference type="Rhea" id="RHEA-COMP:10474"/>
        <dbReference type="Rhea" id="RHEA-COMP:10475"/>
        <dbReference type="ChEBI" id="CHEBI:15378"/>
        <dbReference type="ChEBI" id="CHEBI:57540"/>
        <dbReference type="ChEBI" id="CHEBI:57945"/>
        <dbReference type="ChEBI" id="CHEBI:83099"/>
        <dbReference type="ChEBI" id="CHEBI:83100"/>
        <dbReference type="EC" id="1.8.1.4"/>
    </reaction>
</comment>
<keyword evidence="4 14" id="KW-0285">Flavoprotein</keyword>
<dbReference type="SUPFAM" id="SSF55424">
    <property type="entry name" value="FAD/NAD-linked reductases, dimerisation (C-terminal) domain"/>
    <property type="match status" value="1"/>
</dbReference>
<feature type="binding site" evidence="12">
    <location>
        <position position="270"/>
    </location>
    <ligand>
        <name>NAD(+)</name>
        <dbReference type="ChEBI" id="CHEBI:57540"/>
    </ligand>
</feature>
<reference evidence="17" key="1">
    <citation type="journal article" date="2005" name="Environ. Microbiol.">
        <title>Genetic and functional properties of uncultivated thermophilic crenarchaeotes from a subsurface gold mine as revealed by analysis of genome fragments.</title>
        <authorList>
            <person name="Nunoura T."/>
            <person name="Hirayama H."/>
            <person name="Takami H."/>
            <person name="Oida H."/>
            <person name="Nishi S."/>
            <person name="Shimamura S."/>
            <person name="Suzuki Y."/>
            <person name="Inagaki F."/>
            <person name="Takai K."/>
            <person name="Nealson K.H."/>
            <person name="Horikoshi K."/>
        </authorList>
    </citation>
    <scope>NUCLEOTIDE SEQUENCE</scope>
</reference>
<feature type="domain" description="FAD/NAD(P)-binding" evidence="16">
    <location>
        <begin position="4"/>
        <end position="326"/>
    </location>
</feature>
<accession>H5SMB6</accession>
<feature type="binding site" evidence="12">
    <location>
        <begin position="140"/>
        <end position="142"/>
    </location>
    <ligand>
        <name>FAD</name>
        <dbReference type="ChEBI" id="CHEBI:57692"/>
    </ligand>
</feature>
<dbReference type="PIRSF" id="PIRSF000350">
    <property type="entry name" value="Mercury_reductase_MerA"/>
    <property type="match status" value="1"/>
</dbReference>
<keyword evidence="6 14" id="KW-0560">Oxidoreductase</keyword>
<sequence length="465" mass="49711">MERYDVVVIGSGPGGYVAAIRAAQLGLSVALVERYPSLGGTCLNVGCIPSKALLDSSEKYYEAQRHFAEHGIQVENVKVDWKKMLARKAAVVKQTVGGVEYLMKKNRIAVHYGHGRFLSANEVAVEGGPTLYGKHIIVATGSKPASLPGIPIDKKRIITSTEALSLPEVPGKLLIIGGGVIGVEMASIFGRLGSEITIVEYLDRLLPGMDAEAAEETRRFLVSDYGAKVLLGHAAQSAEVGSASVRVQVAPRAGGDPLVIEADYVLVAVGRRPYTEGLDLEKAGLATDERGRVPVNDSLQTAVPHIYAIGDVIRGPMLAHKASEDGVYVAERIAGRKPHLDYRQIPSVVYIWPEVAGVGYTQEELEKEGRPYRMGKFPYRASGRARAAHETRGFVKVLADARTDMLLGMHVVGPRAADLIAVGVAGLAYGASAEDLFRLPLAHPTFSEALREAALAASEGSPLHL</sequence>
<dbReference type="AlphaFoldDB" id="H5SMB6"/>
<feature type="disulfide bond" description="Redox-active" evidence="13">
    <location>
        <begin position="42"/>
        <end position="47"/>
    </location>
</feature>
<comment type="similarity">
    <text evidence="1 14">Belongs to the class-I pyridine nucleotide-disulfide oxidoreductase family.</text>
</comment>
<dbReference type="InterPro" id="IPR016156">
    <property type="entry name" value="FAD/NAD-linked_Rdtase_dimer_sf"/>
</dbReference>
<evidence type="ECO:0000256" key="13">
    <source>
        <dbReference type="PIRSR" id="PIRSR000350-4"/>
    </source>
</evidence>
<evidence type="ECO:0000256" key="10">
    <source>
        <dbReference type="ARBA" id="ARBA00049187"/>
    </source>
</evidence>
<dbReference type="SUPFAM" id="SSF51905">
    <property type="entry name" value="FAD/NAD(P)-binding domain"/>
    <property type="match status" value="1"/>
</dbReference>
<feature type="binding site" evidence="12">
    <location>
        <begin position="317"/>
        <end position="320"/>
    </location>
    <ligand>
        <name>FAD</name>
        <dbReference type="ChEBI" id="CHEBI:57692"/>
    </ligand>
</feature>
<evidence type="ECO:0000256" key="9">
    <source>
        <dbReference type="ARBA" id="ARBA00023284"/>
    </source>
</evidence>
<evidence type="ECO:0000256" key="14">
    <source>
        <dbReference type="RuleBase" id="RU003692"/>
    </source>
</evidence>
<evidence type="ECO:0000256" key="5">
    <source>
        <dbReference type="ARBA" id="ARBA00022827"/>
    </source>
</evidence>
<name>H5SMB6_9BACT</name>
<dbReference type="EMBL" id="AP011772">
    <property type="protein sequence ID" value="BAL57302.1"/>
    <property type="molecule type" value="Genomic_DNA"/>
</dbReference>
<evidence type="ECO:0000256" key="1">
    <source>
        <dbReference type="ARBA" id="ARBA00007532"/>
    </source>
</evidence>
<dbReference type="PRINTS" id="PR00368">
    <property type="entry name" value="FADPNR"/>
</dbReference>
<evidence type="ECO:0000256" key="12">
    <source>
        <dbReference type="PIRSR" id="PIRSR000350-3"/>
    </source>
</evidence>
<comment type="cofactor">
    <cofactor evidence="12 14">
        <name>FAD</name>
        <dbReference type="ChEBI" id="CHEBI:57692"/>
    </cofactor>
    <text evidence="12 14">Binds 1 FAD per subunit.</text>
</comment>
<feature type="binding site" evidence="12">
    <location>
        <position position="115"/>
    </location>
    <ligand>
        <name>FAD</name>
        <dbReference type="ChEBI" id="CHEBI:57692"/>
    </ligand>
</feature>
<dbReference type="PROSITE" id="PS00076">
    <property type="entry name" value="PYRIDINE_REDOX_1"/>
    <property type="match status" value="1"/>
</dbReference>
<dbReference type="InterPro" id="IPR001100">
    <property type="entry name" value="Pyr_nuc-diS_OxRdtase"/>
</dbReference>
<keyword evidence="8" id="KW-1015">Disulfide bond</keyword>
<dbReference type="Pfam" id="PF07992">
    <property type="entry name" value="Pyr_redox_2"/>
    <property type="match status" value="1"/>
</dbReference>
<gene>
    <name evidence="17" type="ORF">HGMM_F50B04C28</name>
</gene>
<dbReference type="NCBIfam" id="TIGR01350">
    <property type="entry name" value="lipoamide_DH"/>
    <property type="match status" value="1"/>
</dbReference>
<feature type="binding site" evidence="12">
    <location>
        <begin position="177"/>
        <end position="184"/>
    </location>
    <ligand>
        <name>NAD(+)</name>
        <dbReference type="ChEBI" id="CHEBI:57540"/>
    </ligand>
</feature>
<keyword evidence="12" id="KW-0547">Nucleotide-binding</keyword>
<keyword evidence="7 12" id="KW-0520">NAD</keyword>
<comment type="miscellaneous">
    <text evidence="14">The active site is a redox-active disulfide bond.</text>
</comment>
<dbReference type="PRINTS" id="PR00411">
    <property type="entry name" value="PNDRDTASEI"/>
</dbReference>